<dbReference type="KEGG" id="tum:CBW65_14820"/>
<sequence>MFLRNKDLNDDTVAAVSGEIEQRLTALLARWNDEEYRSTLLQPALEEATFYMPFHRDVNALIVLAVRNSQQLQDLHSAQGLLDDSEIRAITTQAIEFFADVDLAAAASELTAPDNDPFGALQDKYPLAWTAFYQLAHSTRLPKTYEAVTAGSTELPSLEQIADGSLQNDLTQIQNGEISLLFRDSFKMISRDLDQLFAVIEFVLRAGKTVITHNFYLSNGMVSRRNPLLKPAAKPSDIAKKFDNKKGLVSRHKDSLRLIKKYIVPKEPTVVE</sequence>
<protein>
    <submittedName>
        <fullName evidence="1">Uncharacterized protein</fullName>
    </submittedName>
</protein>
<name>A0A1Y0INK3_9BACL</name>
<reference evidence="2" key="1">
    <citation type="submission" date="2017-05" db="EMBL/GenBank/DDBJ databases">
        <authorList>
            <person name="Sung H."/>
        </authorList>
    </citation>
    <scope>NUCLEOTIDE SEQUENCE [LARGE SCALE GENOMIC DNA]</scope>
    <source>
        <strain evidence="2">AR23208</strain>
    </source>
</reference>
<gene>
    <name evidence="1" type="ORF">CBW65_14820</name>
</gene>
<proteinExistence type="predicted"/>
<dbReference type="OrthoDB" id="2065671at2"/>
<dbReference type="AlphaFoldDB" id="A0A1Y0INK3"/>
<dbReference type="Proteomes" id="UP000195437">
    <property type="component" value="Chromosome"/>
</dbReference>
<dbReference type="EMBL" id="CP021434">
    <property type="protein sequence ID" value="ARU62128.1"/>
    <property type="molecule type" value="Genomic_DNA"/>
</dbReference>
<dbReference type="RefSeq" id="WP_087457490.1">
    <property type="nucleotide sequence ID" value="NZ_CP021434.1"/>
</dbReference>
<keyword evidence="2" id="KW-1185">Reference proteome</keyword>
<organism evidence="1 2">
    <name type="scientific">Tumebacillus avium</name>
    <dbReference type="NCBI Taxonomy" id="1903704"/>
    <lineage>
        <taxon>Bacteria</taxon>
        <taxon>Bacillati</taxon>
        <taxon>Bacillota</taxon>
        <taxon>Bacilli</taxon>
        <taxon>Bacillales</taxon>
        <taxon>Alicyclobacillaceae</taxon>
        <taxon>Tumebacillus</taxon>
    </lineage>
</organism>
<accession>A0A1Y0INK3</accession>
<evidence type="ECO:0000313" key="2">
    <source>
        <dbReference type="Proteomes" id="UP000195437"/>
    </source>
</evidence>
<evidence type="ECO:0000313" key="1">
    <source>
        <dbReference type="EMBL" id="ARU62128.1"/>
    </source>
</evidence>